<reference evidence="3 4" key="1">
    <citation type="submission" date="2017-06" db="EMBL/GenBank/DDBJ databases">
        <title>Genome sequencing of cyanobaciteial culture collection at National Institute for Environmental Studies (NIES).</title>
        <authorList>
            <person name="Hirose Y."/>
            <person name="Shimura Y."/>
            <person name="Fujisawa T."/>
            <person name="Nakamura Y."/>
            <person name="Kawachi M."/>
        </authorList>
    </citation>
    <scope>NUCLEOTIDE SEQUENCE [LARGE SCALE GENOMIC DNA]</scope>
    <source>
        <strain evidence="3 4">NIES-267</strain>
    </source>
</reference>
<protein>
    <recommendedName>
        <fullName evidence="2">Cyanobacterial TRADD-N associated 2 transmembrane domain-containing protein</fullName>
    </recommendedName>
</protein>
<keyword evidence="1" id="KW-0472">Membrane</keyword>
<gene>
    <name evidence="3" type="ORF">NIES267_24340</name>
</gene>
<dbReference type="OrthoDB" id="518133at2"/>
<keyword evidence="1" id="KW-0812">Transmembrane</keyword>
<dbReference type="InterPro" id="IPR048567">
    <property type="entry name" value="CyanoTRADDas_TM"/>
</dbReference>
<feature type="domain" description="Cyanobacterial TRADD-N associated 2 transmembrane" evidence="2">
    <location>
        <begin position="20"/>
        <end position="83"/>
    </location>
</feature>
<evidence type="ECO:0000313" key="3">
    <source>
        <dbReference type="EMBL" id="BAY82948.1"/>
    </source>
</evidence>
<keyword evidence="1" id="KW-1133">Transmembrane helix</keyword>
<proteinExistence type="predicted"/>
<sequence>MKNQNKIAKQNQESNSIYQENLQQARAIFNLKFNLLKLSIITTFASVLLIYSGKVPVEKVEAAQGIINGIVLLTFKVTKDASKYSDDENKDE</sequence>
<keyword evidence="4" id="KW-1185">Reference proteome</keyword>
<accession>A0A1Z4LPD6</accession>
<dbReference type="Proteomes" id="UP000218418">
    <property type="component" value="Chromosome"/>
</dbReference>
<dbReference type="AlphaFoldDB" id="A0A1Z4LPD6"/>
<dbReference type="EMBL" id="AP018227">
    <property type="protein sequence ID" value="BAY82948.1"/>
    <property type="molecule type" value="Genomic_DNA"/>
</dbReference>
<name>A0A1Z4LPD6_9CYAN</name>
<organism evidence="3 4">
    <name type="scientific">Calothrix parasitica NIES-267</name>
    <dbReference type="NCBI Taxonomy" id="1973488"/>
    <lineage>
        <taxon>Bacteria</taxon>
        <taxon>Bacillati</taxon>
        <taxon>Cyanobacteriota</taxon>
        <taxon>Cyanophyceae</taxon>
        <taxon>Nostocales</taxon>
        <taxon>Calotrichaceae</taxon>
        <taxon>Calothrix</taxon>
    </lineage>
</organism>
<feature type="transmembrane region" description="Helical" evidence="1">
    <location>
        <begin position="33"/>
        <end position="51"/>
    </location>
</feature>
<evidence type="ECO:0000313" key="4">
    <source>
        <dbReference type="Proteomes" id="UP000218418"/>
    </source>
</evidence>
<evidence type="ECO:0000259" key="2">
    <source>
        <dbReference type="Pfam" id="PF20712"/>
    </source>
</evidence>
<evidence type="ECO:0000256" key="1">
    <source>
        <dbReference type="SAM" id="Phobius"/>
    </source>
</evidence>
<dbReference type="Pfam" id="PF20712">
    <property type="entry name" value="CyanoTRADDas_TM"/>
    <property type="match status" value="1"/>
</dbReference>